<dbReference type="EMBL" id="VNIQ01000003">
    <property type="protein sequence ID" value="TYQ05131.1"/>
    <property type="molecule type" value="Genomic_DNA"/>
</dbReference>
<dbReference type="InterPro" id="IPR036390">
    <property type="entry name" value="WH_DNA-bd_sf"/>
</dbReference>
<gene>
    <name evidence="2" type="ORF">FNL38_103482</name>
</gene>
<protein>
    <submittedName>
        <fullName evidence="2">ADP-ribose pyrophosphatase YjhB (NUDIX family)</fullName>
    </submittedName>
</protein>
<sequence length="223" mass="24323">MNEWTDASGKSLTDYPRPSVAVDVAVLTYSDAALKVLVVEHRLGKFALPGTFLHEREVLTAAADRALHSKAGMVDAEFHQLAILDNPNRDDRGWVLSVAHAAALPESDMPVDAILLDAYGALDLAFDHTEIVGLAVADLRSRFAQAVDPAGLLGDTFTVPQLRQLYEVVFDRELQKDSFRRHVVDALVSTGEYVRATTGRPAEMYRRSPGATLPPQALVFLTG</sequence>
<name>A0A652YRI8_NOCGL</name>
<accession>A0A652YRI8</accession>
<comment type="caution">
    <text evidence="2">The sequence shown here is derived from an EMBL/GenBank/DDBJ whole genome shotgun (WGS) entry which is preliminary data.</text>
</comment>
<dbReference type="SUPFAM" id="SSF55811">
    <property type="entry name" value="Nudix"/>
    <property type="match status" value="1"/>
</dbReference>
<organism evidence="2">
    <name type="scientific">Nocardia globerula</name>
    <dbReference type="NCBI Taxonomy" id="1818"/>
    <lineage>
        <taxon>Bacteria</taxon>
        <taxon>Bacillati</taxon>
        <taxon>Actinomycetota</taxon>
        <taxon>Actinomycetes</taxon>
        <taxon>Mycobacteriales</taxon>
        <taxon>Nocardiaceae</taxon>
        <taxon>Nocardia</taxon>
    </lineage>
</organism>
<feature type="domain" description="NrtR DNA-binding winged helix" evidence="1">
    <location>
        <begin position="151"/>
        <end position="206"/>
    </location>
</feature>
<evidence type="ECO:0000259" key="1">
    <source>
        <dbReference type="Pfam" id="PF21906"/>
    </source>
</evidence>
<dbReference type="AlphaFoldDB" id="A0A652YRI8"/>
<reference evidence="2" key="1">
    <citation type="submission" date="2019-07" db="EMBL/GenBank/DDBJ databases">
        <title>Genomic Encyclopedia of Type Strains, Phase IV (KMG-IV): sequencing the most valuable type-strain genomes for metagenomic binning, comparative biology and taxonomic classification.</title>
        <authorList>
            <person name="Goeker M."/>
        </authorList>
    </citation>
    <scope>NUCLEOTIDE SEQUENCE</scope>
    <source>
        <strain evidence="2">DSM 44596</strain>
    </source>
</reference>
<evidence type="ECO:0000313" key="2">
    <source>
        <dbReference type="EMBL" id="TYQ05131.1"/>
    </source>
</evidence>
<dbReference type="SUPFAM" id="SSF46785">
    <property type="entry name" value="Winged helix' DNA-binding domain"/>
    <property type="match status" value="1"/>
</dbReference>
<dbReference type="Gene3D" id="1.10.10.10">
    <property type="entry name" value="Winged helix-like DNA-binding domain superfamily/Winged helix DNA-binding domain"/>
    <property type="match status" value="1"/>
</dbReference>
<dbReference type="Gene3D" id="3.90.79.10">
    <property type="entry name" value="Nucleoside Triphosphate Pyrophosphohydrolase"/>
    <property type="match status" value="1"/>
</dbReference>
<dbReference type="InterPro" id="IPR036388">
    <property type="entry name" value="WH-like_DNA-bd_sf"/>
</dbReference>
<dbReference type="InterPro" id="IPR015797">
    <property type="entry name" value="NUDIX_hydrolase-like_dom_sf"/>
</dbReference>
<dbReference type="Pfam" id="PF21906">
    <property type="entry name" value="WHD_NrtR"/>
    <property type="match status" value="1"/>
</dbReference>
<proteinExistence type="predicted"/>
<dbReference type="InterPro" id="IPR054105">
    <property type="entry name" value="WHD_NrtR"/>
</dbReference>
<dbReference type="CDD" id="cd18873">
    <property type="entry name" value="NUDIX_NadM_like"/>
    <property type="match status" value="1"/>
</dbReference>